<accession>A0A2J7TJY7</accession>
<organism evidence="3 4">
    <name type="scientific">Methylocella silvestris</name>
    <dbReference type="NCBI Taxonomy" id="199596"/>
    <lineage>
        <taxon>Bacteria</taxon>
        <taxon>Pseudomonadati</taxon>
        <taxon>Pseudomonadota</taxon>
        <taxon>Alphaproteobacteria</taxon>
        <taxon>Hyphomicrobiales</taxon>
        <taxon>Beijerinckiaceae</taxon>
        <taxon>Methylocella</taxon>
    </lineage>
</organism>
<dbReference type="CDD" id="cd00165">
    <property type="entry name" value="S4"/>
    <property type="match status" value="1"/>
</dbReference>
<reference evidence="3 4" key="1">
    <citation type="submission" date="2017-10" db="EMBL/GenBank/DDBJ databases">
        <title>Genome announcement of Methylocella silvestris TVC from permafrost.</title>
        <authorList>
            <person name="Wang J."/>
            <person name="Geng K."/>
            <person name="Ul-Haque F."/>
            <person name="Crombie A.T."/>
            <person name="Street L.E."/>
            <person name="Wookey P.A."/>
            <person name="Murrell J.C."/>
            <person name="Pratscher J."/>
        </authorList>
    </citation>
    <scope>NUCLEOTIDE SEQUENCE [LARGE SCALE GENOMIC DNA]</scope>
    <source>
        <strain evidence="3 4">TVC</strain>
    </source>
</reference>
<comment type="caution">
    <text evidence="3">The sequence shown here is derived from an EMBL/GenBank/DDBJ whole genome shotgun (WGS) entry which is preliminary data.</text>
</comment>
<dbReference type="Pfam" id="PF01479">
    <property type="entry name" value="S4"/>
    <property type="match status" value="1"/>
</dbReference>
<protein>
    <submittedName>
        <fullName evidence="3">RNA-binding protein</fullName>
    </submittedName>
</protein>
<dbReference type="InterPro" id="IPR036986">
    <property type="entry name" value="S4_RNA-bd_sf"/>
</dbReference>
<sequence>MAATQRLDKWLWFTRVTKTRTLATRLVLDGHVRLNARRIDAPAKQVGEGDVLTVALEREVRILKVLQAGTRRGPFREARLLFEELSENAIAPDRDRDGGRQSNP</sequence>
<evidence type="ECO:0000259" key="2">
    <source>
        <dbReference type="SMART" id="SM00363"/>
    </source>
</evidence>
<dbReference type="AlphaFoldDB" id="A0A2J7TJY7"/>
<evidence type="ECO:0000256" key="1">
    <source>
        <dbReference type="PROSITE-ProRule" id="PRU00182"/>
    </source>
</evidence>
<dbReference type="GO" id="GO:0003723">
    <property type="term" value="F:RNA binding"/>
    <property type="evidence" value="ECO:0007669"/>
    <property type="project" value="UniProtKB-KW"/>
</dbReference>
<dbReference type="Proteomes" id="UP000236286">
    <property type="component" value="Unassembled WGS sequence"/>
</dbReference>
<dbReference type="PROSITE" id="PS50889">
    <property type="entry name" value="S4"/>
    <property type="match status" value="1"/>
</dbReference>
<evidence type="ECO:0000313" key="3">
    <source>
        <dbReference type="EMBL" id="PNG27080.1"/>
    </source>
</evidence>
<evidence type="ECO:0000313" key="4">
    <source>
        <dbReference type="Proteomes" id="UP000236286"/>
    </source>
</evidence>
<feature type="domain" description="RNA-binding S4" evidence="2">
    <location>
        <begin position="5"/>
        <end position="67"/>
    </location>
</feature>
<dbReference type="EMBL" id="PDZR01000003">
    <property type="protein sequence ID" value="PNG27080.1"/>
    <property type="molecule type" value="Genomic_DNA"/>
</dbReference>
<dbReference type="OrthoDB" id="9797176at2"/>
<name>A0A2J7TJY7_METSI</name>
<keyword evidence="1" id="KW-0694">RNA-binding</keyword>
<gene>
    <name evidence="3" type="ORF">CR492_05145</name>
</gene>
<dbReference type="Gene3D" id="3.10.290.10">
    <property type="entry name" value="RNA-binding S4 domain"/>
    <property type="match status" value="1"/>
</dbReference>
<dbReference type="RefSeq" id="WP_102842669.1">
    <property type="nucleotide sequence ID" value="NZ_PDZR01000003.1"/>
</dbReference>
<dbReference type="SUPFAM" id="SSF55174">
    <property type="entry name" value="Alpha-L RNA-binding motif"/>
    <property type="match status" value="1"/>
</dbReference>
<proteinExistence type="predicted"/>
<dbReference type="InterPro" id="IPR002942">
    <property type="entry name" value="S4_RNA-bd"/>
</dbReference>
<dbReference type="SMART" id="SM00363">
    <property type="entry name" value="S4"/>
    <property type="match status" value="1"/>
</dbReference>